<evidence type="ECO:0000256" key="1">
    <source>
        <dbReference type="SAM" id="Phobius"/>
    </source>
</evidence>
<evidence type="ECO:0008006" key="4">
    <source>
        <dbReference type="Google" id="ProtNLM"/>
    </source>
</evidence>
<sequence length="219" mass="25859">MQKFLKLIRIAEHNDWVIYCILGSIFIYIILLSVFQREANIKDFLLQKIEDSNNLTPSWVIISIVKCVMTALLLSQFVPIVPKFLSDFHLFGFEINKFGFTFLTLLSFDIVRNILTFFFYSSVGSGKNLKGLTLVSSKFYFLESIAFIVASFALYYFPVDLVKYFYFIIGLVIFSFILKNLIYLFHKQSILPENWYYKFLYICTLQIVPVLVLWKFLFY</sequence>
<evidence type="ECO:0000313" key="3">
    <source>
        <dbReference type="Proteomes" id="UP000185207"/>
    </source>
</evidence>
<feature type="transmembrane region" description="Helical" evidence="1">
    <location>
        <begin position="195"/>
        <end position="217"/>
    </location>
</feature>
<dbReference type="AlphaFoldDB" id="A0A1N6IQ17"/>
<gene>
    <name evidence="2" type="ORF">SAMN05444409_2880</name>
</gene>
<accession>A0A1N6IQ17</accession>
<feature type="transmembrane region" description="Helical" evidence="1">
    <location>
        <begin position="164"/>
        <end position="183"/>
    </location>
</feature>
<name>A0A1N6IQ17_9FLAO</name>
<protein>
    <recommendedName>
        <fullName evidence="4">DUF4271 domain-containing protein</fullName>
    </recommendedName>
</protein>
<dbReference type="Pfam" id="PF14093">
    <property type="entry name" value="DUF4271"/>
    <property type="match status" value="1"/>
</dbReference>
<dbReference type="OrthoDB" id="1246162at2"/>
<dbReference type="Proteomes" id="UP000185207">
    <property type="component" value="Unassembled WGS sequence"/>
</dbReference>
<organism evidence="2 3">
    <name type="scientific">Epilithonimonas zeae</name>
    <dbReference type="NCBI Taxonomy" id="1416779"/>
    <lineage>
        <taxon>Bacteria</taxon>
        <taxon>Pseudomonadati</taxon>
        <taxon>Bacteroidota</taxon>
        <taxon>Flavobacteriia</taxon>
        <taxon>Flavobacteriales</taxon>
        <taxon>Weeksellaceae</taxon>
        <taxon>Chryseobacterium group</taxon>
        <taxon>Epilithonimonas</taxon>
    </lineage>
</organism>
<keyword evidence="1" id="KW-1133">Transmembrane helix</keyword>
<reference evidence="3" key="1">
    <citation type="submission" date="2016-11" db="EMBL/GenBank/DDBJ databases">
        <authorList>
            <person name="Varghese N."/>
            <person name="Submissions S."/>
        </authorList>
    </citation>
    <scope>NUCLEOTIDE SEQUENCE [LARGE SCALE GENOMIC DNA]</scope>
    <source>
        <strain evidence="3">DSM 27623</strain>
    </source>
</reference>
<keyword evidence="1" id="KW-0812">Transmembrane</keyword>
<dbReference type="InterPro" id="IPR025367">
    <property type="entry name" value="DUF4271"/>
</dbReference>
<proteinExistence type="predicted"/>
<feature type="transmembrane region" description="Helical" evidence="1">
    <location>
        <begin position="56"/>
        <end position="78"/>
    </location>
</feature>
<feature type="transmembrane region" description="Helical" evidence="1">
    <location>
        <begin position="98"/>
        <end position="120"/>
    </location>
</feature>
<feature type="transmembrane region" description="Helical" evidence="1">
    <location>
        <begin position="140"/>
        <end position="158"/>
    </location>
</feature>
<evidence type="ECO:0000313" key="2">
    <source>
        <dbReference type="EMBL" id="SIO34121.1"/>
    </source>
</evidence>
<keyword evidence="1" id="KW-0472">Membrane</keyword>
<feature type="transmembrane region" description="Helical" evidence="1">
    <location>
        <begin position="16"/>
        <end position="35"/>
    </location>
</feature>
<dbReference type="EMBL" id="FSRK01000002">
    <property type="protein sequence ID" value="SIO34121.1"/>
    <property type="molecule type" value="Genomic_DNA"/>
</dbReference>
<keyword evidence="3" id="KW-1185">Reference proteome</keyword>
<dbReference type="STRING" id="1416779.SAMN05444409_2880"/>